<name>A0A1G5GYW1_9HYPH</name>
<dbReference type="STRING" id="549386.SAMN02927923_01704"/>
<proteinExistence type="predicted"/>
<gene>
    <name evidence="2" type="ORF">SAMN02927923_01704</name>
</gene>
<feature type="signal peptide" evidence="1">
    <location>
        <begin position="1"/>
        <end position="20"/>
    </location>
</feature>
<feature type="chain" id="PRO_5011437370" description="Invasion protein IalB, involved in pathogenesis" evidence="1">
    <location>
        <begin position="21"/>
        <end position="165"/>
    </location>
</feature>
<dbReference type="Gene3D" id="2.60.40.1880">
    <property type="entry name" value="Invasion associated locus B (IalB) protein"/>
    <property type="match status" value="1"/>
</dbReference>
<dbReference type="RefSeq" id="WP_091133295.1">
    <property type="nucleotide sequence ID" value="NZ_FMVJ01000004.1"/>
</dbReference>
<dbReference type="AlphaFoldDB" id="A0A1G5GYW1"/>
<sequence length="165" mass="18485">MKLFSTAVAFIVLSGTCAFAQSPQLLGSNEHWSAWKAREGNANVCYAFSDAASKKPEHLDHGRVTLFVRHLKRGKVRTEASLQTGYALAPVAIRVAIDGETFTMIARGSYAWLRRTEREAEFVRALEKGRVAIVEATSQRGNKTTYRFPLKGFTAMMRKARQECR</sequence>
<evidence type="ECO:0000313" key="3">
    <source>
        <dbReference type="Proteomes" id="UP000199569"/>
    </source>
</evidence>
<evidence type="ECO:0000256" key="1">
    <source>
        <dbReference type="SAM" id="SignalP"/>
    </source>
</evidence>
<dbReference type="OrthoDB" id="9806572at2"/>
<dbReference type="EMBL" id="FMVJ01000004">
    <property type="protein sequence ID" value="SCY56785.1"/>
    <property type="molecule type" value="Genomic_DNA"/>
</dbReference>
<keyword evidence="3" id="KW-1185">Reference proteome</keyword>
<dbReference type="InterPro" id="IPR038696">
    <property type="entry name" value="IalB_sf"/>
</dbReference>
<protein>
    <recommendedName>
        <fullName evidence="4">Invasion protein IalB, involved in pathogenesis</fullName>
    </recommendedName>
</protein>
<reference evidence="2 3" key="1">
    <citation type="submission" date="2016-10" db="EMBL/GenBank/DDBJ databases">
        <authorList>
            <person name="de Groot N.N."/>
        </authorList>
    </citation>
    <scope>NUCLEOTIDE SEQUENCE [LARGE SCALE GENOMIC DNA]</scope>
    <source>
        <strain evidence="2 3">CGMCC 1.7666</strain>
    </source>
</reference>
<dbReference type="Proteomes" id="UP000199569">
    <property type="component" value="Unassembled WGS sequence"/>
</dbReference>
<keyword evidence="1" id="KW-0732">Signal</keyword>
<organism evidence="2 3">
    <name type="scientific">Microvirga guangxiensis</name>
    <dbReference type="NCBI Taxonomy" id="549386"/>
    <lineage>
        <taxon>Bacteria</taxon>
        <taxon>Pseudomonadati</taxon>
        <taxon>Pseudomonadota</taxon>
        <taxon>Alphaproteobacteria</taxon>
        <taxon>Hyphomicrobiales</taxon>
        <taxon>Methylobacteriaceae</taxon>
        <taxon>Microvirga</taxon>
    </lineage>
</organism>
<evidence type="ECO:0000313" key="2">
    <source>
        <dbReference type="EMBL" id="SCY56785.1"/>
    </source>
</evidence>
<evidence type="ECO:0008006" key="4">
    <source>
        <dbReference type="Google" id="ProtNLM"/>
    </source>
</evidence>
<accession>A0A1G5GYW1</accession>
<dbReference type="Pfam" id="PF06776">
    <property type="entry name" value="IalB"/>
    <property type="match status" value="1"/>
</dbReference>
<dbReference type="InterPro" id="IPR010642">
    <property type="entry name" value="Invasion_prot_B"/>
</dbReference>